<name>A0A4Z2EZA1_9TELE</name>
<gene>
    <name evidence="2" type="ORF">EYF80_056133</name>
</gene>
<sequence length="112" mass="12026">MLNSSNVEACGQASYVHKFSKTQNKTTVVYGGAGWGPEPVTRDSLPGEPEGRGRRVCCGDTAAETAAETAGNRAAGSDPPDACSSVATPERRASRRRWENHSRDLPLDLFYL</sequence>
<feature type="compositionally biased region" description="Basic and acidic residues" evidence="1">
    <location>
        <begin position="89"/>
        <end position="99"/>
    </location>
</feature>
<evidence type="ECO:0000256" key="1">
    <source>
        <dbReference type="SAM" id="MobiDB-lite"/>
    </source>
</evidence>
<proteinExistence type="predicted"/>
<feature type="region of interest" description="Disordered" evidence="1">
    <location>
        <begin position="67"/>
        <end position="99"/>
    </location>
</feature>
<protein>
    <submittedName>
        <fullName evidence="2">Uncharacterized protein</fullName>
    </submittedName>
</protein>
<keyword evidence="3" id="KW-1185">Reference proteome</keyword>
<feature type="region of interest" description="Disordered" evidence="1">
    <location>
        <begin position="32"/>
        <end position="53"/>
    </location>
</feature>
<comment type="caution">
    <text evidence="2">The sequence shown here is derived from an EMBL/GenBank/DDBJ whole genome shotgun (WGS) entry which is preliminary data.</text>
</comment>
<accession>A0A4Z2EZA1</accession>
<evidence type="ECO:0000313" key="3">
    <source>
        <dbReference type="Proteomes" id="UP000314294"/>
    </source>
</evidence>
<evidence type="ECO:0000313" key="2">
    <source>
        <dbReference type="EMBL" id="TNN33704.1"/>
    </source>
</evidence>
<reference evidence="2 3" key="1">
    <citation type="submission" date="2019-03" db="EMBL/GenBank/DDBJ databases">
        <title>First draft genome of Liparis tanakae, snailfish: a comprehensive survey of snailfish specific genes.</title>
        <authorList>
            <person name="Kim W."/>
            <person name="Song I."/>
            <person name="Jeong J.-H."/>
            <person name="Kim D."/>
            <person name="Kim S."/>
            <person name="Ryu S."/>
            <person name="Song J.Y."/>
            <person name="Lee S.K."/>
        </authorList>
    </citation>
    <scope>NUCLEOTIDE SEQUENCE [LARGE SCALE GENOMIC DNA]</scope>
    <source>
        <tissue evidence="2">Muscle</tissue>
    </source>
</reference>
<organism evidence="2 3">
    <name type="scientific">Liparis tanakae</name>
    <name type="common">Tanaka's snailfish</name>
    <dbReference type="NCBI Taxonomy" id="230148"/>
    <lineage>
        <taxon>Eukaryota</taxon>
        <taxon>Metazoa</taxon>
        <taxon>Chordata</taxon>
        <taxon>Craniata</taxon>
        <taxon>Vertebrata</taxon>
        <taxon>Euteleostomi</taxon>
        <taxon>Actinopterygii</taxon>
        <taxon>Neopterygii</taxon>
        <taxon>Teleostei</taxon>
        <taxon>Neoteleostei</taxon>
        <taxon>Acanthomorphata</taxon>
        <taxon>Eupercaria</taxon>
        <taxon>Perciformes</taxon>
        <taxon>Cottioidei</taxon>
        <taxon>Cottales</taxon>
        <taxon>Liparidae</taxon>
        <taxon>Liparis</taxon>
    </lineage>
</organism>
<dbReference type="AlphaFoldDB" id="A0A4Z2EZA1"/>
<dbReference type="Proteomes" id="UP000314294">
    <property type="component" value="Unassembled WGS sequence"/>
</dbReference>
<dbReference type="EMBL" id="SRLO01002156">
    <property type="protein sequence ID" value="TNN33704.1"/>
    <property type="molecule type" value="Genomic_DNA"/>
</dbReference>